<comment type="caution">
    <text evidence="2">The sequence shown here is derived from an EMBL/GenBank/DDBJ whole genome shotgun (WGS) entry which is preliminary data.</text>
</comment>
<reference evidence="2 3" key="1">
    <citation type="submission" date="2018-12" db="EMBL/GenBank/DDBJ databases">
        <authorList>
            <person name="Feng G."/>
            <person name="Zhu H."/>
        </authorList>
    </citation>
    <scope>NUCLEOTIDE SEQUENCE [LARGE SCALE GENOMIC DNA]</scope>
    <source>
        <strain evidence="2 3">9PBR-2</strain>
    </source>
</reference>
<name>A0A428JLJ8_9BACT</name>
<dbReference type="RefSeq" id="WP_125429095.1">
    <property type="nucleotide sequence ID" value="NZ_RWIS01000005.1"/>
</dbReference>
<dbReference type="AlphaFoldDB" id="A0A428JLJ8"/>
<dbReference type="Proteomes" id="UP000280066">
    <property type="component" value="Unassembled WGS sequence"/>
</dbReference>
<keyword evidence="1" id="KW-1133">Transmembrane helix</keyword>
<feature type="transmembrane region" description="Helical" evidence="1">
    <location>
        <begin position="136"/>
        <end position="154"/>
    </location>
</feature>
<organism evidence="2 3">
    <name type="scientific">Hymenobacter metallilatus</name>
    <dbReference type="NCBI Taxonomy" id="2493666"/>
    <lineage>
        <taxon>Bacteria</taxon>
        <taxon>Pseudomonadati</taxon>
        <taxon>Bacteroidota</taxon>
        <taxon>Cytophagia</taxon>
        <taxon>Cytophagales</taxon>
        <taxon>Hymenobacteraceae</taxon>
        <taxon>Hymenobacter</taxon>
    </lineage>
</organism>
<keyword evidence="1" id="KW-0812">Transmembrane</keyword>
<evidence type="ECO:0000313" key="3">
    <source>
        <dbReference type="Proteomes" id="UP000280066"/>
    </source>
</evidence>
<dbReference type="OrthoDB" id="885043at2"/>
<evidence type="ECO:0000256" key="1">
    <source>
        <dbReference type="SAM" id="Phobius"/>
    </source>
</evidence>
<proteinExistence type="predicted"/>
<keyword evidence="1" id="KW-0472">Membrane</keyword>
<sequence>MLVVLYSAFAALSGVVEAVLYSRRGAEAFSRNEHVEMVAQRLAVLLLVPAAIVTMQWSGSWWYVGAELVAAVLCFPMVHDEVYNFVRLWISWRERCKPDNPEADYIAWEMAWREFEYGYQSPTTTARNDFNGRTRTLLAIAGAVVEVVALYLVCHG</sequence>
<dbReference type="EMBL" id="RWIS01000005">
    <property type="protein sequence ID" value="RSK33944.1"/>
    <property type="molecule type" value="Genomic_DNA"/>
</dbReference>
<protein>
    <submittedName>
        <fullName evidence="2">Uncharacterized protein</fullName>
    </submittedName>
</protein>
<gene>
    <name evidence="2" type="ORF">EI290_09570</name>
</gene>
<evidence type="ECO:0000313" key="2">
    <source>
        <dbReference type="EMBL" id="RSK33944.1"/>
    </source>
</evidence>
<feature type="transmembrane region" description="Helical" evidence="1">
    <location>
        <begin position="37"/>
        <end position="54"/>
    </location>
</feature>
<keyword evidence="3" id="KW-1185">Reference proteome</keyword>
<feature type="transmembrane region" description="Helical" evidence="1">
    <location>
        <begin position="61"/>
        <end position="79"/>
    </location>
</feature>
<accession>A0A428JLJ8</accession>